<evidence type="ECO:0000256" key="11">
    <source>
        <dbReference type="ARBA" id="ARBA00023284"/>
    </source>
</evidence>
<protein>
    <recommendedName>
        <fullName evidence="3">vitamin-K-epoxide reductase (warfarin-sensitive)</fullName>
        <ecNumber evidence="3">1.17.4.4</ecNumber>
    </recommendedName>
</protein>
<evidence type="ECO:0000313" key="15">
    <source>
        <dbReference type="Proteomes" id="UP000015102"/>
    </source>
</evidence>
<dbReference type="CDD" id="cd12917">
    <property type="entry name" value="VKOR_euk"/>
    <property type="match status" value="1"/>
</dbReference>
<comment type="similarity">
    <text evidence="2">Belongs to the VKOR family.</text>
</comment>
<accession>T1GFC2</accession>
<dbReference type="Pfam" id="PF07884">
    <property type="entry name" value="VKOR"/>
    <property type="match status" value="1"/>
</dbReference>
<dbReference type="SMART" id="SM00756">
    <property type="entry name" value="VKc"/>
    <property type="match status" value="1"/>
</dbReference>
<evidence type="ECO:0000256" key="9">
    <source>
        <dbReference type="ARBA" id="ARBA00023136"/>
    </source>
</evidence>
<evidence type="ECO:0000256" key="7">
    <source>
        <dbReference type="ARBA" id="ARBA00022989"/>
    </source>
</evidence>
<evidence type="ECO:0000256" key="3">
    <source>
        <dbReference type="ARBA" id="ARBA00012278"/>
    </source>
</evidence>
<dbReference type="GO" id="GO:0047057">
    <property type="term" value="F:vitamin-K-epoxide reductase (warfarin-sensitive) activity"/>
    <property type="evidence" value="ECO:0007669"/>
    <property type="project" value="UniProtKB-EC"/>
</dbReference>
<name>T1GFC2_MEGSC</name>
<feature type="domain" description="Cytochrome b5 heme-binding" evidence="13">
    <location>
        <begin position="5"/>
        <end position="68"/>
    </location>
</feature>
<dbReference type="PANTHER" id="PTHR14519">
    <property type="entry name" value="VITAMIN K EPOXIDE REDUCTASE COMPLEX, SUBUNIT 1"/>
    <property type="match status" value="1"/>
</dbReference>
<evidence type="ECO:0000256" key="1">
    <source>
        <dbReference type="ARBA" id="ARBA00004477"/>
    </source>
</evidence>
<organism evidence="14 15">
    <name type="scientific">Megaselia scalaris</name>
    <name type="common">Humpbacked fly</name>
    <name type="synonym">Phora scalaris</name>
    <dbReference type="NCBI Taxonomy" id="36166"/>
    <lineage>
        <taxon>Eukaryota</taxon>
        <taxon>Metazoa</taxon>
        <taxon>Ecdysozoa</taxon>
        <taxon>Arthropoda</taxon>
        <taxon>Hexapoda</taxon>
        <taxon>Insecta</taxon>
        <taxon>Pterygota</taxon>
        <taxon>Neoptera</taxon>
        <taxon>Endopterygota</taxon>
        <taxon>Diptera</taxon>
        <taxon>Brachycera</taxon>
        <taxon>Muscomorpha</taxon>
        <taxon>Platypezoidea</taxon>
        <taxon>Phoridae</taxon>
        <taxon>Megaseliini</taxon>
        <taxon>Megaselia</taxon>
    </lineage>
</organism>
<keyword evidence="11" id="KW-0676">Redox-active center</keyword>
<dbReference type="SMART" id="SM01117">
    <property type="entry name" value="Cyt-b5"/>
    <property type="match status" value="1"/>
</dbReference>
<keyword evidence="8" id="KW-0560">Oxidoreductase</keyword>
<dbReference type="GO" id="GO:0042373">
    <property type="term" value="P:vitamin K metabolic process"/>
    <property type="evidence" value="ECO:0007669"/>
    <property type="project" value="InterPro"/>
</dbReference>
<comment type="subcellular location">
    <subcellularLocation>
        <location evidence="1">Endoplasmic reticulum membrane</location>
        <topology evidence="1">Multi-pass membrane protein</topology>
    </subcellularLocation>
</comment>
<dbReference type="Pfam" id="PF00173">
    <property type="entry name" value="Cyt-b5"/>
    <property type="match status" value="1"/>
</dbReference>
<keyword evidence="5" id="KW-0874">Quinone</keyword>
<dbReference type="EMBL" id="CAQQ02392320">
    <property type="status" value="NOT_ANNOTATED_CDS"/>
    <property type="molecule type" value="Genomic_DNA"/>
</dbReference>
<keyword evidence="9 12" id="KW-0472">Membrane</keyword>
<dbReference type="InterPro" id="IPR042406">
    <property type="entry name" value="VKORC1/VKORC1L1"/>
</dbReference>
<dbReference type="InterPro" id="IPR012932">
    <property type="entry name" value="VKOR"/>
</dbReference>
<sequence>MSSTVKEITLLEVKKHNTPEDLWMVIHNKVYDLTKFRSEHPGGDDVLDEWAGKEASKAFDDVGHSSDAVFVNRKHAKQVTLFLFKNPLYPWTDLSGYAFYVETRAEHENDYKALCDISEKMSCSKVFLSEYGKGFGIIGTVPNGLLGIGFYSFMILMSFWNTLISSKVQLFLSSISNLMSVYLAYLLYFVLEDLCVVCVSTYLVNFLILLKLVFMARLKSKVE</sequence>
<dbReference type="AlphaFoldDB" id="T1GFC2"/>
<evidence type="ECO:0000256" key="2">
    <source>
        <dbReference type="ARBA" id="ARBA00006214"/>
    </source>
</evidence>
<evidence type="ECO:0000256" key="12">
    <source>
        <dbReference type="SAM" id="Phobius"/>
    </source>
</evidence>
<evidence type="ECO:0000256" key="5">
    <source>
        <dbReference type="ARBA" id="ARBA00022719"/>
    </source>
</evidence>
<dbReference type="PROSITE" id="PS50255">
    <property type="entry name" value="CYTOCHROME_B5_2"/>
    <property type="match status" value="1"/>
</dbReference>
<evidence type="ECO:0000256" key="4">
    <source>
        <dbReference type="ARBA" id="ARBA00022692"/>
    </source>
</evidence>
<dbReference type="PANTHER" id="PTHR14519:SF8">
    <property type="entry name" value="VITAMIN K EPOXIDE REDUCTASE COMPLEX SUBUNIT 1"/>
    <property type="match status" value="1"/>
</dbReference>
<proteinExistence type="inferred from homology"/>
<dbReference type="EC" id="1.17.4.4" evidence="3"/>
<feature type="transmembrane region" description="Helical" evidence="12">
    <location>
        <begin position="144"/>
        <end position="163"/>
    </location>
</feature>
<keyword evidence="7 12" id="KW-1133">Transmembrane helix</keyword>
<evidence type="ECO:0000259" key="13">
    <source>
        <dbReference type="PROSITE" id="PS50255"/>
    </source>
</evidence>
<feature type="transmembrane region" description="Helical" evidence="12">
    <location>
        <begin position="194"/>
        <end position="214"/>
    </location>
</feature>
<dbReference type="Gene3D" id="1.20.1440.130">
    <property type="entry name" value="VKOR domain"/>
    <property type="match status" value="1"/>
</dbReference>
<keyword evidence="10" id="KW-1015">Disulfide bond</keyword>
<dbReference type="Gene3D" id="3.10.120.10">
    <property type="entry name" value="Cytochrome b5-like heme/steroid binding domain"/>
    <property type="match status" value="1"/>
</dbReference>
<dbReference type="EnsemblMetazoa" id="MESCA002059-RA">
    <property type="protein sequence ID" value="MESCA002059-PA"/>
    <property type="gene ID" value="MESCA002059"/>
</dbReference>
<dbReference type="PRINTS" id="PR00363">
    <property type="entry name" value="CYTOCHROMEB5"/>
</dbReference>
<evidence type="ECO:0000313" key="14">
    <source>
        <dbReference type="EnsemblMetazoa" id="MESCA002059-PA"/>
    </source>
</evidence>
<dbReference type="InterPro" id="IPR001199">
    <property type="entry name" value="Cyt_B5-like_heme/steroid-bd"/>
</dbReference>
<dbReference type="HOGENOM" id="CLU_1241367_0_0_1"/>
<dbReference type="SUPFAM" id="SSF55856">
    <property type="entry name" value="Cytochrome b5-like heme/steroid binding domain"/>
    <property type="match status" value="1"/>
</dbReference>
<evidence type="ECO:0000256" key="8">
    <source>
        <dbReference type="ARBA" id="ARBA00023002"/>
    </source>
</evidence>
<dbReference type="InterPro" id="IPR036400">
    <property type="entry name" value="Cyt_B5-like_heme/steroid_sf"/>
</dbReference>
<dbReference type="Proteomes" id="UP000015102">
    <property type="component" value="Unassembled WGS sequence"/>
</dbReference>
<feature type="transmembrane region" description="Helical" evidence="12">
    <location>
        <begin position="170"/>
        <end position="188"/>
    </location>
</feature>
<reference evidence="15" key="1">
    <citation type="submission" date="2013-02" db="EMBL/GenBank/DDBJ databases">
        <authorList>
            <person name="Hughes D."/>
        </authorList>
    </citation>
    <scope>NUCLEOTIDE SEQUENCE</scope>
    <source>
        <strain>Durham</strain>
        <strain evidence="15">NC isolate 2 -- Noor lab</strain>
    </source>
</reference>
<dbReference type="GO" id="GO:0048038">
    <property type="term" value="F:quinone binding"/>
    <property type="evidence" value="ECO:0007669"/>
    <property type="project" value="UniProtKB-KW"/>
</dbReference>
<dbReference type="GO" id="GO:0005789">
    <property type="term" value="C:endoplasmic reticulum membrane"/>
    <property type="evidence" value="ECO:0007669"/>
    <property type="project" value="UniProtKB-SubCell"/>
</dbReference>
<evidence type="ECO:0000256" key="10">
    <source>
        <dbReference type="ARBA" id="ARBA00023157"/>
    </source>
</evidence>
<evidence type="ECO:0000256" key="6">
    <source>
        <dbReference type="ARBA" id="ARBA00022824"/>
    </source>
</evidence>
<keyword evidence="15" id="KW-1185">Reference proteome</keyword>
<dbReference type="STRING" id="36166.T1GFC2"/>
<keyword evidence="6" id="KW-0256">Endoplasmic reticulum</keyword>
<keyword evidence="4 12" id="KW-0812">Transmembrane</keyword>
<dbReference type="InterPro" id="IPR038354">
    <property type="entry name" value="VKOR_sf"/>
</dbReference>
<reference evidence="14" key="2">
    <citation type="submission" date="2015-06" db="UniProtKB">
        <authorList>
            <consortium name="EnsemblMetazoa"/>
        </authorList>
    </citation>
    <scope>IDENTIFICATION</scope>
</reference>